<organism evidence="12 13">
    <name type="scientific">Alloscardovia venturai</name>
    <dbReference type="NCBI Taxonomy" id="1769421"/>
    <lineage>
        <taxon>Bacteria</taxon>
        <taxon>Bacillati</taxon>
        <taxon>Actinomycetota</taxon>
        <taxon>Actinomycetes</taxon>
        <taxon>Bifidobacteriales</taxon>
        <taxon>Bifidobacteriaceae</taxon>
        <taxon>Alloscardovia</taxon>
    </lineage>
</organism>
<reference evidence="13" key="1">
    <citation type="journal article" date="2019" name="Int. J. Syst. Evol. Microbiol.">
        <title>The Global Catalogue of Microorganisms (GCM) 10K type strain sequencing project: providing services to taxonomists for standard genome sequencing and annotation.</title>
        <authorList>
            <consortium name="The Broad Institute Genomics Platform"/>
            <consortium name="The Broad Institute Genome Sequencing Center for Infectious Disease"/>
            <person name="Wu L."/>
            <person name="Ma J."/>
        </authorList>
    </citation>
    <scope>NUCLEOTIDE SEQUENCE [LARGE SCALE GENOMIC DNA]</scope>
    <source>
        <strain evidence="13">CCM 8604</strain>
    </source>
</reference>
<dbReference type="PROSITE" id="PS00108">
    <property type="entry name" value="PROTEIN_KINASE_ST"/>
    <property type="match status" value="1"/>
</dbReference>
<comment type="caution">
    <text evidence="12">The sequence shown here is derived from an EMBL/GenBank/DDBJ whole genome shotgun (WGS) entry which is preliminary data.</text>
</comment>
<dbReference type="Gene3D" id="1.10.510.10">
    <property type="entry name" value="Transferase(Phosphotransferase) domain 1"/>
    <property type="match status" value="1"/>
</dbReference>
<gene>
    <name evidence="12" type="ORF">ACFQY8_00075</name>
</gene>
<evidence type="ECO:0000259" key="11">
    <source>
        <dbReference type="PROSITE" id="PS50011"/>
    </source>
</evidence>
<dbReference type="SMART" id="SM00220">
    <property type="entry name" value="S_TKc"/>
    <property type="match status" value="1"/>
</dbReference>
<dbReference type="InterPro" id="IPR011009">
    <property type="entry name" value="Kinase-like_dom_sf"/>
</dbReference>
<keyword evidence="10" id="KW-0812">Transmembrane</keyword>
<proteinExistence type="predicted"/>
<sequence length="573" mass="64364">MAQLGSVVGKRYRIAALIGAGGMSTVYLAIDQTLNKQWAVKEIRSLTDPIQKDLVIKSLTTEANLIKKFDHPAIPRIVDLFEESGRLYVVMDYIEGRTLADVVKTDGVQSEEDVVNWGIQLCDILEYLHRRNPPVIYRDIKPSNIMITPEGVVKLIDFGIAREVTNGKSLTAVGDSRRLGTLGFAAPEQLDYDKTYDDRVDQYALGASLYYLLTASHPRSHGIQPLRQINPSYSVGLESVISRATAENPEDRFESQAHMAYALRHYKEQDEAHVMQLHKTYNRFRTVIGAGIVLTILAGIFFGLAFWAESSDYNYWMTRGRQSSEEKSAAKAFIRASQIRRSSIEPYEELIKLYIGDQVFSSAEETQLNNAINDNLEFLKRDSNNWAKLNYEVGTTYWYYFDGFKDEYAGGQFNTEQARSARIRAAAQWMRSAAADKKYENASLAQVYADTAEFNNSIVPLIAQGSDHGKYAPYFKTLQDIVLIAKKSGNIVIKLDVADLVDNAVTVYGRNFKADGVKKADIVKLAKDTFTMIKDAQTVTSAQDKTKEDILGGSETVLELLNRAYTEQKQEGN</sequence>
<dbReference type="GO" id="GO:0004674">
    <property type="term" value="F:protein serine/threonine kinase activity"/>
    <property type="evidence" value="ECO:0007669"/>
    <property type="project" value="UniProtKB-KW"/>
</dbReference>
<dbReference type="PROSITE" id="PS50011">
    <property type="entry name" value="PROTEIN_KINASE_DOM"/>
    <property type="match status" value="1"/>
</dbReference>
<evidence type="ECO:0000256" key="6">
    <source>
        <dbReference type="ARBA" id="ARBA00022840"/>
    </source>
</evidence>
<evidence type="ECO:0000256" key="4">
    <source>
        <dbReference type="ARBA" id="ARBA00022741"/>
    </source>
</evidence>
<evidence type="ECO:0000256" key="7">
    <source>
        <dbReference type="ARBA" id="ARBA00047899"/>
    </source>
</evidence>
<keyword evidence="13" id="KW-1185">Reference proteome</keyword>
<evidence type="ECO:0000313" key="12">
    <source>
        <dbReference type="EMBL" id="MFD0704155.1"/>
    </source>
</evidence>
<comment type="catalytic activity">
    <reaction evidence="7">
        <text>L-threonyl-[protein] + ATP = O-phospho-L-threonyl-[protein] + ADP + H(+)</text>
        <dbReference type="Rhea" id="RHEA:46608"/>
        <dbReference type="Rhea" id="RHEA-COMP:11060"/>
        <dbReference type="Rhea" id="RHEA-COMP:11605"/>
        <dbReference type="ChEBI" id="CHEBI:15378"/>
        <dbReference type="ChEBI" id="CHEBI:30013"/>
        <dbReference type="ChEBI" id="CHEBI:30616"/>
        <dbReference type="ChEBI" id="CHEBI:61977"/>
        <dbReference type="ChEBI" id="CHEBI:456216"/>
        <dbReference type="EC" id="2.7.11.1"/>
    </reaction>
</comment>
<dbReference type="InterPro" id="IPR008271">
    <property type="entry name" value="Ser/Thr_kinase_AS"/>
</dbReference>
<dbReference type="EMBL" id="JBHTHQ010000001">
    <property type="protein sequence ID" value="MFD0704155.1"/>
    <property type="molecule type" value="Genomic_DNA"/>
</dbReference>
<evidence type="ECO:0000256" key="1">
    <source>
        <dbReference type="ARBA" id="ARBA00012513"/>
    </source>
</evidence>
<accession>A0ABW2Y487</accession>
<dbReference type="SUPFAM" id="SSF56112">
    <property type="entry name" value="Protein kinase-like (PK-like)"/>
    <property type="match status" value="1"/>
</dbReference>
<evidence type="ECO:0000256" key="2">
    <source>
        <dbReference type="ARBA" id="ARBA00022527"/>
    </source>
</evidence>
<protein>
    <recommendedName>
        <fullName evidence="1">non-specific serine/threonine protein kinase</fullName>
        <ecNumber evidence="1">2.7.11.1</ecNumber>
    </recommendedName>
</protein>
<feature type="domain" description="Protein kinase" evidence="11">
    <location>
        <begin position="12"/>
        <end position="264"/>
    </location>
</feature>
<evidence type="ECO:0000256" key="5">
    <source>
        <dbReference type="ARBA" id="ARBA00022777"/>
    </source>
</evidence>
<dbReference type="EC" id="2.7.11.1" evidence="1"/>
<feature type="transmembrane region" description="Helical" evidence="10">
    <location>
        <begin position="12"/>
        <end position="30"/>
    </location>
</feature>
<dbReference type="InterPro" id="IPR017441">
    <property type="entry name" value="Protein_kinase_ATP_BS"/>
</dbReference>
<keyword evidence="4 9" id="KW-0547">Nucleotide-binding</keyword>
<feature type="binding site" evidence="9">
    <location>
        <position position="41"/>
    </location>
    <ligand>
        <name>ATP</name>
        <dbReference type="ChEBI" id="CHEBI:30616"/>
    </ligand>
</feature>
<evidence type="ECO:0000256" key="8">
    <source>
        <dbReference type="ARBA" id="ARBA00048679"/>
    </source>
</evidence>
<keyword evidence="5 12" id="KW-0418">Kinase</keyword>
<keyword evidence="10" id="KW-0472">Membrane</keyword>
<evidence type="ECO:0000256" key="3">
    <source>
        <dbReference type="ARBA" id="ARBA00022679"/>
    </source>
</evidence>
<dbReference type="PANTHER" id="PTHR24363:SF0">
    <property type="entry name" value="SERINE_THREONINE KINASE LIKE DOMAIN CONTAINING 1"/>
    <property type="match status" value="1"/>
</dbReference>
<feature type="transmembrane region" description="Helical" evidence="10">
    <location>
        <begin position="287"/>
        <end position="308"/>
    </location>
</feature>
<dbReference type="PANTHER" id="PTHR24363">
    <property type="entry name" value="SERINE/THREONINE PROTEIN KINASE"/>
    <property type="match status" value="1"/>
</dbReference>
<comment type="catalytic activity">
    <reaction evidence="8">
        <text>L-seryl-[protein] + ATP = O-phospho-L-seryl-[protein] + ADP + H(+)</text>
        <dbReference type="Rhea" id="RHEA:17989"/>
        <dbReference type="Rhea" id="RHEA-COMP:9863"/>
        <dbReference type="Rhea" id="RHEA-COMP:11604"/>
        <dbReference type="ChEBI" id="CHEBI:15378"/>
        <dbReference type="ChEBI" id="CHEBI:29999"/>
        <dbReference type="ChEBI" id="CHEBI:30616"/>
        <dbReference type="ChEBI" id="CHEBI:83421"/>
        <dbReference type="ChEBI" id="CHEBI:456216"/>
        <dbReference type="EC" id="2.7.11.1"/>
    </reaction>
</comment>
<dbReference type="Proteomes" id="UP001597036">
    <property type="component" value="Unassembled WGS sequence"/>
</dbReference>
<dbReference type="PROSITE" id="PS00107">
    <property type="entry name" value="PROTEIN_KINASE_ATP"/>
    <property type="match status" value="1"/>
</dbReference>
<dbReference type="Gene3D" id="3.30.200.20">
    <property type="entry name" value="Phosphorylase Kinase, domain 1"/>
    <property type="match status" value="1"/>
</dbReference>
<evidence type="ECO:0000256" key="9">
    <source>
        <dbReference type="PROSITE-ProRule" id="PRU10141"/>
    </source>
</evidence>
<dbReference type="RefSeq" id="WP_377937430.1">
    <property type="nucleotide sequence ID" value="NZ_JBHTHQ010000001.1"/>
</dbReference>
<keyword evidence="6 9" id="KW-0067">ATP-binding</keyword>
<dbReference type="InterPro" id="IPR000719">
    <property type="entry name" value="Prot_kinase_dom"/>
</dbReference>
<keyword evidence="3" id="KW-0808">Transferase</keyword>
<keyword evidence="10" id="KW-1133">Transmembrane helix</keyword>
<dbReference type="CDD" id="cd14014">
    <property type="entry name" value="STKc_PknB_like"/>
    <property type="match status" value="1"/>
</dbReference>
<name>A0ABW2Y487_9BIFI</name>
<evidence type="ECO:0000313" key="13">
    <source>
        <dbReference type="Proteomes" id="UP001597036"/>
    </source>
</evidence>
<dbReference type="Pfam" id="PF00069">
    <property type="entry name" value="Pkinase"/>
    <property type="match status" value="1"/>
</dbReference>
<keyword evidence="2 12" id="KW-0723">Serine/threonine-protein kinase</keyword>
<evidence type="ECO:0000256" key="10">
    <source>
        <dbReference type="SAM" id="Phobius"/>
    </source>
</evidence>